<feature type="domain" description="FAD/NAD(P)-binding" evidence="7">
    <location>
        <begin position="254"/>
        <end position="543"/>
    </location>
</feature>
<feature type="domain" description="Thioredoxin-like fold" evidence="8">
    <location>
        <begin position="142"/>
        <end position="219"/>
    </location>
</feature>
<dbReference type="EMBL" id="LT907975">
    <property type="protein sequence ID" value="SOB58745.1"/>
    <property type="molecule type" value="Genomic_DNA"/>
</dbReference>
<dbReference type="PRINTS" id="PR00469">
    <property type="entry name" value="PNDRDTASEII"/>
</dbReference>
<keyword evidence="6" id="KW-0676">Redox-active center</keyword>
<dbReference type="Gene3D" id="3.40.30.80">
    <property type="match status" value="1"/>
</dbReference>
<evidence type="ECO:0000256" key="3">
    <source>
        <dbReference type="ARBA" id="ARBA00022827"/>
    </source>
</evidence>
<gene>
    <name evidence="9" type="ORF">DPRO_1845</name>
</gene>
<evidence type="ECO:0000256" key="5">
    <source>
        <dbReference type="ARBA" id="ARBA00023157"/>
    </source>
</evidence>
<dbReference type="SUPFAM" id="SSF52833">
    <property type="entry name" value="Thioredoxin-like"/>
    <property type="match status" value="2"/>
</dbReference>
<keyword evidence="10" id="KW-1185">Reference proteome</keyword>
<dbReference type="AlphaFoldDB" id="A0A2C8F8J1"/>
<keyword evidence="2" id="KW-0285">Flavoprotein</keyword>
<sequence>MSPLFSKSNDDWFLPEDVRKQLLKTFDSLKNTVVLETFAQPGENDEFAEYMNKFCRDLAKLTDKIVVREHEIPSARAEELGVTASPTLCINPDDYYIRFLGAPVGEEGKAFITAIVLVSLGMHGLSDVSGPLLEQLNEERMVQVFVSPTCPYCPGQSMSAIKGAIAKPGLIKAEIVEMNENPELTKRYNVGSVPHTIINDGAHSALGLMPEERFIVEMIYLKDAEELLAEGALPGMDGKHIPSQYGNIEPGEVDLVIIGAGPAGLTAGIYAIRAGLTAVVLEKNIVGGQVALTPVVENYPGFANVPGKQLMDIMSEHAREYTPVHEGEGVESIQMGDPEKDEPMIITTNRGQYTTKGIILSTGAVYRQLGAPGETRYFGRGINYCASCDGYLYKGKKVAIIGGGNTALTDALHLKNLGVDVTIIHRRDTFRAQQSLQDSIEHEGIPVLWNTVVEEIQGDEMRVNNLQLRNIKDGTMTNLSVDGAFIAIGQVPTTDLAKEMGVTIKEDGYVEVDTTMRTNIPRVYAAGDITGGLQQIVTAIGEGSIAAMSAFEDLSHPYWKK</sequence>
<evidence type="ECO:0000256" key="1">
    <source>
        <dbReference type="ARBA" id="ARBA00009333"/>
    </source>
</evidence>
<keyword evidence="3" id="KW-0274">FAD</keyword>
<dbReference type="GO" id="GO:0016668">
    <property type="term" value="F:oxidoreductase activity, acting on a sulfur group of donors, NAD(P) as acceptor"/>
    <property type="evidence" value="ECO:0007669"/>
    <property type="project" value="UniProtKB-ARBA"/>
</dbReference>
<dbReference type="Gene3D" id="3.50.50.60">
    <property type="entry name" value="FAD/NAD(P)-binding domain"/>
    <property type="match status" value="2"/>
</dbReference>
<proteinExistence type="inferred from homology"/>
<keyword evidence="5" id="KW-1015">Disulfide bond</keyword>
<dbReference type="PANTHER" id="PTHR48105">
    <property type="entry name" value="THIOREDOXIN REDUCTASE 1-RELATED-RELATED"/>
    <property type="match status" value="1"/>
</dbReference>
<dbReference type="InterPro" id="IPR036188">
    <property type="entry name" value="FAD/NAD-bd_sf"/>
</dbReference>
<evidence type="ECO:0000256" key="6">
    <source>
        <dbReference type="ARBA" id="ARBA00023284"/>
    </source>
</evidence>
<evidence type="ECO:0000313" key="9">
    <source>
        <dbReference type="EMBL" id="SOB58745.1"/>
    </source>
</evidence>
<dbReference type="InterPro" id="IPR023753">
    <property type="entry name" value="FAD/NAD-binding_dom"/>
</dbReference>
<dbReference type="Pfam" id="PF07992">
    <property type="entry name" value="Pyr_redox_2"/>
    <property type="match status" value="1"/>
</dbReference>
<reference evidence="10" key="1">
    <citation type="submission" date="2017-09" db="EMBL/GenBank/DDBJ databases">
        <authorList>
            <person name="Regsiter A."/>
            <person name="William W."/>
        </authorList>
    </citation>
    <scope>NUCLEOTIDE SEQUENCE [LARGE SCALE GENOMIC DNA]</scope>
    <source>
        <strain evidence="10">500-1</strain>
    </source>
</reference>
<dbReference type="CDD" id="cd02973">
    <property type="entry name" value="TRX_GRX_like"/>
    <property type="match status" value="1"/>
</dbReference>
<dbReference type="PROSITE" id="PS00573">
    <property type="entry name" value="PYRIDINE_REDOX_2"/>
    <property type="match status" value="1"/>
</dbReference>
<comment type="similarity">
    <text evidence="1">Belongs to the class-II pyridine nucleotide-disulfide oxidoreductase family.</text>
</comment>
<dbReference type="InterPro" id="IPR050097">
    <property type="entry name" value="Ferredoxin-NADP_redctase_2"/>
</dbReference>
<dbReference type="RefSeq" id="WP_097011742.1">
    <property type="nucleotide sequence ID" value="NZ_LT907975.1"/>
</dbReference>
<evidence type="ECO:0000313" key="10">
    <source>
        <dbReference type="Proteomes" id="UP000219215"/>
    </source>
</evidence>
<dbReference type="Pfam" id="PF13192">
    <property type="entry name" value="Thioredoxin_3"/>
    <property type="match status" value="1"/>
</dbReference>
<evidence type="ECO:0000259" key="8">
    <source>
        <dbReference type="Pfam" id="PF13192"/>
    </source>
</evidence>
<evidence type="ECO:0000259" key="7">
    <source>
        <dbReference type="Pfam" id="PF07992"/>
    </source>
</evidence>
<organism evidence="9 10">
    <name type="scientific">Pseudodesulfovibrio profundus</name>
    <dbReference type="NCBI Taxonomy" id="57320"/>
    <lineage>
        <taxon>Bacteria</taxon>
        <taxon>Pseudomonadati</taxon>
        <taxon>Thermodesulfobacteriota</taxon>
        <taxon>Desulfovibrionia</taxon>
        <taxon>Desulfovibrionales</taxon>
        <taxon>Desulfovibrionaceae</taxon>
    </lineage>
</organism>
<accession>A0A2C8F8J1</accession>
<dbReference type="PRINTS" id="PR00368">
    <property type="entry name" value="FADPNR"/>
</dbReference>
<evidence type="ECO:0000256" key="4">
    <source>
        <dbReference type="ARBA" id="ARBA00023002"/>
    </source>
</evidence>
<dbReference type="InterPro" id="IPR012336">
    <property type="entry name" value="Thioredoxin-like_fold"/>
</dbReference>
<dbReference type="KEGG" id="pprf:DPRO_1845"/>
<name>A0A2C8F8J1_9BACT</name>
<protein>
    <submittedName>
        <fullName evidence="9">FAD-dependent pyridine nucleotide-disulphide oxidoreductase</fullName>
    </submittedName>
</protein>
<dbReference type="OrthoDB" id="9806179at2"/>
<dbReference type="SUPFAM" id="SSF51905">
    <property type="entry name" value="FAD/NAD(P)-binding domain"/>
    <property type="match status" value="1"/>
</dbReference>
<dbReference type="Proteomes" id="UP000219215">
    <property type="component" value="Chromosome DPRO"/>
</dbReference>
<evidence type="ECO:0000256" key="2">
    <source>
        <dbReference type="ARBA" id="ARBA00022630"/>
    </source>
</evidence>
<keyword evidence="4" id="KW-0560">Oxidoreductase</keyword>
<dbReference type="InterPro" id="IPR008255">
    <property type="entry name" value="Pyr_nucl-diS_OxRdtase_2_AS"/>
</dbReference>
<dbReference type="InterPro" id="IPR036249">
    <property type="entry name" value="Thioredoxin-like_sf"/>
</dbReference>